<keyword evidence="2" id="KW-1185">Reference proteome</keyword>
<reference evidence="1" key="1">
    <citation type="submission" date="2020-01" db="EMBL/GenBank/DDBJ databases">
        <authorList>
            <person name="Mishra B."/>
        </authorList>
    </citation>
    <scope>NUCLEOTIDE SEQUENCE [LARGE SCALE GENOMIC DNA]</scope>
</reference>
<accession>A0A6D2KN62</accession>
<dbReference type="EMBL" id="CACVBM020001718">
    <property type="protein sequence ID" value="CAA7058399.1"/>
    <property type="molecule type" value="Genomic_DNA"/>
</dbReference>
<proteinExistence type="predicted"/>
<gene>
    <name evidence="1" type="ORF">MERR_LOCUS45635</name>
</gene>
<dbReference type="AlphaFoldDB" id="A0A6D2KN62"/>
<sequence>MRVTSVEGVSDILEDVDDEGFEEFKECEVPCDSEGTCMRCNATPHALRLGTLPACLPLRNPWLGSGSVPIAPAILMAALSLNPTKIWISWLRL</sequence>
<comment type="caution">
    <text evidence="1">The sequence shown here is derived from an EMBL/GenBank/DDBJ whole genome shotgun (WGS) entry which is preliminary data.</text>
</comment>
<evidence type="ECO:0000313" key="2">
    <source>
        <dbReference type="Proteomes" id="UP000467841"/>
    </source>
</evidence>
<evidence type="ECO:0000313" key="1">
    <source>
        <dbReference type="EMBL" id="CAA7058399.1"/>
    </source>
</evidence>
<protein>
    <submittedName>
        <fullName evidence="1">Uncharacterized protein</fullName>
    </submittedName>
</protein>
<dbReference type="Proteomes" id="UP000467841">
    <property type="component" value="Unassembled WGS sequence"/>
</dbReference>
<name>A0A6D2KN62_9BRAS</name>
<organism evidence="1 2">
    <name type="scientific">Microthlaspi erraticum</name>
    <dbReference type="NCBI Taxonomy" id="1685480"/>
    <lineage>
        <taxon>Eukaryota</taxon>
        <taxon>Viridiplantae</taxon>
        <taxon>Streptophyta</taxon>
        <taxon>Embryophyta</taxon>
        <taxon>Tracheophyta</taxon>
        <taxon>Spermatophyta</taxon>
        <taxon>Magnoliopsida</taxon>
        <taxon>eudicotyledons</taxon>
        <taxon>Gunneridae</taxon>
        <taxon>Pentapetalae</taxon>
        <taxon>rosids</taxon>
        <taxon>malvids</taxon>
        <taxon>Brassicales</taxon>
        <taxon>Brassicaceae</taxon>
        <taxon>Coluteocarpeae</taxon>
        <taxon>Microthlaspi</taxon>
    </lineage>
</organism>